<keyword evidence="1" id="KW-0472">Membrane</keyword>
<keyword evidence="1" id="KW-1133">Transmembrane helix</keyword>
<name>A0AA48RFN4_9ZZZZ</name>
<evidence type="ECO:0000313" key="2">
    <source>
        <dbReference type="EMBL" id="CAJ0887423.1"/>
    </source>
</evidence>
<sequence>MSEEPRGEIEIIPPGKKRDEDFASSRIWISSGSGEVKFVRLGPFQTVLLGLGLMTIVGLGLFFLSGLFLILVPAMALLGAGAWVANRLGVGPFRRLR</sequence>
<feature type="transmembrane region" description="Helical" evidence="1">
    <location>
        <begin position="70"/>
        <end position="90"/>
    </location>
</feature>
<proteinExistence type="predicted"/>
<accession>A0AA48RFN4</accession>
<gene>
    <name evidence="2" type="ORF">AMST5_03792</name>
</gene>
<evidence type="ECO:0000256" key="1">
    <source>
        <dbReference type="SAM" id="Phobius"/>
    </source>
</evidence>
<feature type="transmembrane region" description="Helical" evidence="1">
    <location>
        <begin position="47"/>
        <end position="64"/>
    </location>
</feature>
<reference evidence="2" key="1">
    <citation type="submission" date="2023-07" db="EMBL/GenBank/DDBJ databases">
        <authorList>
            <person name="Pelsma A.J. K."/>
        </authorList>
    </citation>
    <scope>NUCLEOTIDE SEQUENCE</scope>
</reference>
<dbReference type="EMBL" id="OY288114">
    <property type="protein sequence ID" value="CAJ0887423.1"/>
    <property type="molecule type" value="Genomic_DNA"/>
</dbReference>
<organism evidence="2">
    <name type="scientific">freshwater sediment metagenome</name>
    <dbReference type="NCBI Taxonomy" id="556182"/>
    <lineage>
        <taxon>unclassified sequences</taxon>
        <taxon>metagenomes</taxon>
        <taxon>ecological metagenomes</taxon>
    </lineage>
</organism>
<keyword evidence="1" id="KW-0812">Transmembrane</keyword>
<protein>
    <submittedName>
        <fullName evidence="2">Uncharacterized protein</fullName>
    </submittedName>
</protein>
<dbReference type="AlphaFoldDB" id="A0AA48RFN4"/>